<dbReference type="SMART" id="SM00181">
    <property type="entry name" value="EGF"/>
    <property type="match status" value="8"/>
</dbReference>
<reference evidence="7 8" key="1">
    <citation type="journal article" date="2021" name="J. Hered.">
        <title>A chromosome-level genome assembly of the parasitoid wasp, Cotesia glomerata (Hymenoptera: Braconidae).</title>
        <authorList>
            <person name="Pinto B.J."/>
            <person name="Weis J.J."/>
            <person name="Gamble T."/>
            <person name="Ode P.J."/>
            <person name="Paul R."/>
            <person name="Zaspel J.M."/>
        </authorList>
    </citation>
    <scope>NUCLEOTIDE SEQUENCE [LARGE SCALE GENOMIC DNA]</scope>
    <source>
        <strain evidence="7">CgM1</strain>
    </source>
</reference>
<keyword evidence="8" id="KW-1185">Reference proteome</keyword>
<feature type="compositionally biased region" description="Polar residues" evidence="4">
    <location>
        <begin position="330"/>
        <end position="358"/>
    </location>
</feature>
<feature type="domain" description="EGF-like" evidence="6">
    <location>
        <begin position="180"/>
        <end position="212"/>
    </location>
</feature>
<feature type="domain" description="EGF-like" evidence="6">
    <location>
        <begin position="249"/>
        <end position="280"/>
    </location>
</feature>
<feature type="domain" description="EGF-like" evidence="6">
    <location>
        <begin position="363"/>
        <end position="398"/>
    </location>
</feature>
<evidence type="ECO:0000256" key="5">
    <source>
        <dbReference type="SAM" id="SignalP"/>
    </source>
</evidence>
<protein>
    <recommendedName>
        <fullName evidence="6">EGF-like domain-containing protein</fullName>
    </recommendedName>
</protein>
<evidence type="ECO:0000259" key="6">
    <source>
        <dbReference type="SMART" id="SM00181"/>
    </source>
</evidence>
<dbReference type="InterPro" id="IPR000742">
    <property type="entry name" value="EGF"/>
</dbReference>
<evidence type="ECO:0000256" key="2">
    <source>
        <dbReference type="ARBA" id="ARBA00022737"/>
    </source>
</evidence>
<dbReference type="InterPro" id="IPR053255">
    <property type="entry name" value="EGF-like_domain"/>
</dbReference>
<feature type="chain" id="PRO_5043428827" description="EGF-like domain-containing protein" evidence="5">
    <location>
        <begin position="27"/>
        <end position="439"/>
    </location>
</feature>
<evidence type="ECO:0000313" key="7">
    <source>
        <dbReference type="EMBL" id="KAH0560462.1"/>
    </source>
</evidence>
<dbReference type="AlphaFoldDB" id="A0AAV7IUP0"/>
<evidence type="ECO:0000256" key="4">
    <source>
        <dbReference type="SAM" id="MobiDB-lite"/>
    </source>
</evidence>
<evidence type="ECO:0000313" key="8">
    <source>
        <dbReference type="Proteomes" id="UP000826195"/>
    </source>
</evidence>
<keyword evidence="5" id="KW-0732">Signal</keyword>
<feature type="domain" description="EGF-like" evidence="6">
    <location>
        <begin position="214"/>
        <end position="247"/>
    </location>
</feature>
<dbReference type="PANTHER" id="PTHR24047">
    <property type="entry name" value="FI01909P-RELATED"/>
    <property type="match status" value="1"/>
</dbReference>
<feature type="signal peptide" evidence="5">
    <location>
        <begin position="1"/>
        <end position="26"/>
    </location>
</feature>
<proteinExistence type="predicted"/>
<feature type="domain" description="EGF-like" evidence="6">
    <location>
        <begin position="400"/>
        <end position="435"/>
    </location>
</feature>
<evidence type="ECO:0000256" key="1">
    <source>
        <dbReference type="ARBA" id="ARBA00022536"/>
    </source>
</evidence>
<feature type="domain" description="EGF-like" evidence="6">
    <location>
        <begin position="282"/>
        <end position="315"/>
    </location>
</feature>
<comment type="caution">
    <text evidence="7">The sequence shown here is derived from an EMBL/GenBank/DDBJ whole genome shotgun (WGS) entry which is preliminary data.</text>
</comment>
<evidence type="ECO:0000256" key="3">
    <source>
        <dbReference type="ARBA" id="ARBA00023157"/>
    </source>
</evidence>
<accession>A0AAV7IUP0</accession>
<keyword evidence="1" id="KW-0245">EGF-like domain</keyword>
<feature type="domain" description="EGF-like" evidence="6">
    <location>
        <begin position="114"/>
        <end position="143"/>
    </location>
</feature>
<keyword evidence="3" id="KW-1015">Disulfide bond</keyword>
<feature type="domain" description="EGF-like" evidence="6">
    <location>
        <begin position="145"/>
        <end position="178"/>
    </location>
</feature>
<sequence length="439" mass="47918">MTITANSLKNKLIFSQLLAGICFATAQYQGVKGGHYYQPTTTNSDNNSRAGTCYKRVPYHEALAIYNKTGSIHNHGYRPQWNNTYDNGYVMILDCCDGYQRNAITNQCEYASTDCRTGCFGGRCVSGQCTCDPGWYPVEGVCKPICRRPCGENAYCFSPEVCECKLGWERDSPQGVCRPVCPGGCVNGDCIAPHVCQCRPGYTLNGTRERCDAVCEGGCHNGDCIAPGVCNCHPGFKNPSGERESCVPDCGPCENGRCVSSGFCECKPGYRKDPASETCIAECRNGCPVNGQCVAPNRCDCYNGYRLDYASNQCVPLNYQPGGYQPDGYQPNSYRPDNYQPNTYHPENQGGNYRPNQQGNPQDCDRPCINGVCMGYNICSCKNGYIPDPEDLSRTKCVPSCPGGCPNGVCSGPNFCICKPGFVKDRGVKGSQRCIPQYN</sequence>
<gene>
    <name evidence="7" type="ORF">KQX54_004888</name>
</gene>
<dbReference type="InterPro" id="IPR013032">
    <property type="entry name" value="EGF-like_CS"/>
</dbReference>
<name>A0AAV7IUP0_COTGL</name>
<dbReference type="PANTHER" id="PTHR24047:SF32">
    <property type="entry name" value="FI01909P-RELATED"/>
    <property type="match status" value="1"/>
</dbReference>
<dbReference type="EMBL" id="JAHXZJ010000374">
    <property type="protein sequence ID" value="KAH0560462.1"/>
    <property type="molecule type" value="Genomic_DNA"/>
</dbReference>
<feature type="region of interest" description="Disordered" evidence="4">
    <location>
        <begin position="325"/>
        <end position="358"/>
    </location>
</feature>
<dbReference type="Proteomes" id="UP000826195">
    <property type="component" value="Unassembled WGS sequence"/>
</dbReference>
<keyword evidence="2" id="KW-0677">Repeat</keyword>
<dbReference type="Gene3D" id="2.10.25.10">
    <property type="entry name" value="Laminin"/>
    <property type="match status" value="5"/>
</dbReference>
<organism evidence="7 8">
    <name type="scientific">Cotesia glomerata</name>
    <name type="common">Lepidopteran parasitic wasp</name>
    <name type="synonym">Apanteles glomeratus</name>
    <dbReference type="NCBI Taxonomy" id="32391"/>
    <lineage>
        <taxon>Eukaryota</taxon>
        <taxon>Metazoa</taxon>
        <taxon>Ecdysozoa</taxon>
        <taxon>Arthropoda</taxon>
        <taxon>Hexapoda</taxon>
        <taxon>Insecta</taxon>
        <taxon>Pterygota</taxon>
        <taxon>Neoptera</taxon>
        <taxon>Endopterygota</taxon>
        <taxon>Hymenoptera</taxon>
        <taxon>Apocrita</taxon>
        <taxon>Ichneumonoidea</taxon>
        <taxon>Braconidae</taxon>
        <taxon>Microgastrinae</taxon>
        <taxon>Cotesia</taxon>
    </lineage>
</organism>
<dbReference type="Pfam" id="PF12661">
    <property type="entry name" value="hEGF"/>
    <property type="match status" value="2"/>
</dbReference>